<comment type="caution">
    <text evidence="1">The sequence shown here is derived from an EMBL/GenBank/DDBJ whole genome shotgun (WGS) entry which is preliminary data.</text>
</comment>
<dbReference type="RefSeq" id="WP_100772675.1">
    <property type="nucleotide sequence ID" value="NZ_PIQN01000022.1"/>
</dbReference>
<evidence type="ECO:0000313" key="2">
    <source>
        <dbReference type="Proteomes" id="UP000232164"/>
    </source>
</evidence>
<proteinExistence type="predicted"/>
<dbReference type="Proteomes" id="UP000232164">
    <property type="component" value="Unassembled WGS sequence"/>
</dbReference>
<name>A0A2N0D315_RHISU</name>
<accession>A0A2N0D315</accession>
<dbReference type="AlphaFoldDB" id="A0A2N0D315"/>
<gene>
    <name evidence="1" type="ORF">CWR43_28030</name>
</gene>
<organism evidence="1 2">
    <name type="scientific">Rhizobium sullae</name>
    <name type="common">Rhizobium hedysari</name>
    <dbReference type="NCBI Taxonomy" id="50338"/>
    <lineage>
        <taxon>Bacteria</taxon>
        <taxon>Pseudomonadati</taxon>
        <taxon>Pseudomonadota</taxon>
        <taxon>Alphaproteobacteria</taxon>
        <taxon>Hyphomicrobiales</taxon>
        <taxon>Rhizobiaceae</taxon>
        <taxon>Rhizobium/Agrobacterium group</taxon>
        <taxon>Rhizobium</taxon>
    </lineage>
</organism>
<protein>
    <submittedName>
        <fullName evidence="1">Uncharacterized protein</fullName>
    </submittedName>
</protein>
<dbReference type="EMBL" id="PIQN01000022">
    <property type="protein sequence ID" value="PKA40432.1"/>
    <property type="molecule type" value="Genomic_DNA"/>
</dbReference>
<reference evidence="1 2" key="2">
    <citation type="submission" date="2017-12" db="EMBL/GenBank/DDBJ databases">
        <title>Genome sequence of Rhizobium sullae HCNT1 isolated from Sulla coronaria nodules and featuring peculiar denitrification phenotypes.</title>
        <authorList>
            <person name="De Diego-Diaz B."/>
            <person name="Treu L."/>
            <person name="Campanaro S."/>
            <person name="Da Silva Duarte V."/>
            <person name="Basaglia M."/>
            <person name="Favaro L."/>
            <person name="Casella S."/>
            <person name="Squartini A."/>
        </authorList>
    </citation>
    <scope>NUCLEOTIDE SEQUENCE [LARGE SCALE GENOMIC DNA]</scope>
    <source>
        <strain evidence="1 2">HCNT1</strain>
    </source>
</reference>
<sequence>MTEEEWINDCVDILTFEPFNWSEESARSYADGLLSFFGVEVDPETAIEEDRQYWDCEEAA</sequence>
<evidence type="ECO:0000313" key="1">
    <source>
        <dbReference type="EMBL" id="PKA40432.1"/>
    </source>
</evidence>
<reference evidence="1 2" key="1">
    <citation type="submission" date="2017-11" db="EMBL/GenBank/DDBJ databases">
        <authorList>
            <person name="Han C.G."/>
        </authorList>
    </citation>
    <scope>NUCLEOTIDE SEQUENCE [LARGE SCALE GENOMIC DNA]</scope>
    <source>
        <strain evidence="1 2">HCNT1</strain>
    </source>
</reference>